<evidence type="ECO:0008006" key="5">
    <source>
        <dbReference type="Google" id="ProtNLM"/>
    </source>
</evidence>
<dbReference type="OrthoDB" id="1447711at2"/>
<feature type="transmembrane region" description="Helical" evidence="1">
    <location>
        <begin position="105"/>
        <end position="122"/>
    </location>
</feature>
<dbReference type="EMBL" id="CP040710">
    <property type="protein sequence ID" value="QCW99876.1"/>
    <property type="molecule type" value="Genomic_DNA"/>
</dbReference>
<keyword evidence="1" id="KW-1133">Transmembrane helix</keyword>
<evidence type="ECO:0000313" key="3">
    <source>
        <dbReference type="EMBL" id="QCW99876.1"/>
    </source>
</evidence>
<keyword evidence="1" id="KW-0812">Transmembrane</keyword>
<evidence type="ECO:0000256" key="2">
    <source>
        <dbReference type="SAM" id="SignalP"/>
    </source>
</evidence>
<proteinExistence type="predicted"/>
<dbReference type="Proteomes" id="UP000310017">
    <property type="component" value="Chromosome"/>
</dbReference>
<keyword evidence="2" id="KW-0732">Signal</keyword>
<sequence>MKQILILTLFIAPSLLFAQQNTENWIETEAKILEVHNKIKAKSTRAFATISFTANDGNQYESQVELLAIPLFGTTKSVGDSVSILYNPETPILAKSVGTGFLEQYGLYLLIGAGILFSFTRLKKAYTSKNSAD</sequence>
<feature type="signal peptide" evidence="2">
    <location>
        <begin position="1"/>
        <end position="18"/>
    </location>
</feature>
<feature type="chain" id="PRO_5023113091" description="DUF3592 domain-containing protein" evidence="2">
    <location>
        <begin position="19"/>
        <end position="133"/>
    </location>
</feature>
<dbReference type="RefSeq" id="WP_138852226.1">
    <property type="nucleotide sequence ID" value="NZ_CP040710.1"/>
</dbReference>
<evidence type="ECO:0000313" key="4">
    <source>
        <dbReference type="Proteomes" id="UP000310017"/>
    </source>
</evidence>
<name>A0A5B7SMY7_9FLAO</name>
<gene>
    <name evidence="3" type="ORF">FGM00_07100</name>
</gene>
<dbReference type="KEGG" id="asag:FGM00_07100"/>
<evidence type="ECO:0000256" key="1">
    <source>
        <dbReference type="SAM" id="Phobius"/>
    </source>
</evidence>
<reference evidence="3 4" key="1">
    <citation type="submission" date="2019-05" db="EMBL/GenBank/DDBJ databases">
        <title>Genome sequencing of F202Z8.</title>
        <authorList>
            <person name="Kwon Y.M."/>
        </authorList>
    </citation>
    <scope>NUCLEOTIDE SEQUENCE [LARGE SCALE GENOMIC DNA]</scope>
    <source>
        <strain evidence="3 4">F202Z8</strain>
    </source>
</reference>
<organism evidence="3 4">
    <name type="scientific">Aggregatimonas sangjinii</name>
    <dbReference type="NCBI Taxonomy" id="2583587"/>
    <lineage>
        <taxon>Bacteria</taxon>
        <taxon>Pseudomonadati</taxon>
        <taxon>Bacteroidota</taxon>
        <taxon>Flavobacteriia</taxon>
        <taxon>Flavobacteriales</taxon>
        <taxon>Flavobacteriaceae</taxon>
        <taxon>Aggregatimonas</taxon>
    </lineage>
</organism>
<keyword evidence="4" id="KW-1185">Reference proteome</keyword>
<dbReference type="AlphaFoldDB" id="A0A5B7SMY7"/>
<keyword evidence="1" id="KW-0472">Membrane</keyword>
<protein>
    <recommendedName>
        <fullName evidence="5">DUF3592 domain-containing protein</fullName>
    </recommendedName>
</protein>
<accession>A0A5B7SMY7</accession>